<dbReference type="InterPro" id="IPR043128">
    <property type="entry name" value="Rev_trsase/Diguanyl_cyclase"/>
</dbReference>
<feature type="transmembrane region" description="Helical" evidence="1">
    <location>
        <begin position="156"/>
        <end position="179"/>
    </location>
</feature>
<dbReference type="PANTHER" id="PTHR33121">
    <property type="entry name" value="CYCLIC DI-GMP PHOSPHODIESTERASE PDEF"/>
    <property type="match status" value="1"/>
</dbReference>
<dbReference type="PANTHER" id="PTHR33121:SF23">
    <property type="entry name" value="CYCLIC DI-GMP PHOSPHODIESTERASE PDEB"/>
    <property type="match status" value="1"/>
</dbReference>
<dbReference type="SUPFAM" id="SSF141868">
    <property type="entry name" value="EAL domain-like"/>
    <property type="match status" value="1"/>
</dbReference>
<dbReference type="PROSITE" id="PS50883">
    <property type="entry name" value="EAL"/>
    <property type="match status" value="1"/>
</dbReference>
<dbReference type="AlphaFoldDB" id="A0A426FSA1"/>
<evidence type="ECO:0000256" key="1">
    <source>
        <dbReference type="SAM" id="Phobius"/>
    </source>
</evidence>
<dbReference type="OrthoDB" id="9813903at2"/>
<keyword evidence="1" id="KW-1133">Transmembrane helix</keyword>
<dbReference type="InterPro" id="IPR001633">
    <property type="entry name" value="EAL_dom"/>
</dbReference>
<dbReference type="GO" id="GO:0071111">
    <property type="term" value="F:cyclic-guanylate-specific phosphodiesterase activity"/>
    <property type="evidence" value="ECO:0007669"/>
    <property type="project" value="InterPro"/>
</dbReference>
<feature type="transmembrane region" description="Helical" evidence="1">
    <location>
        <begin position="12"/>
        <end position="32"/>
    </location>
</feature>
<dbReference type="InterPro" id="IPR050706">
    <property type="entry name" value="Cyclic-di-GMP_PDE-like"/>
</dbReference>
<protein>
    <submittedName>
        <fullName evidence="3">EAL domain-containing protein</fullName>
    </submittedName>
</protein>
<dbReference type="SUPFAM" id="SSF55073">
    <property type="entry name" value="Nucleotide cyclase"/>
    <property type="match status" value="1"/>
</dbReference>
<feature type="transmembrane region" description="Helical" evidence="1">
    <location>
        <begin position="121"/>
        <end position="144"/>
    </location>
</feature>
<feature type="transmembrane region" description="Helical" evidence="1">
    <location>
        <begin position="200"/>
        <end position="219"/>
    </location>
</feature>
<evidence type="ECO:0000313" key="3">
    <source>
        <dbReference type="EMBL" id="RRN45599.1"/>
    </source>
</evidence>
<keyword evidence="4" id="KW-1185">Reference proteome</keyword>
<dbReference type="Gene3D" id="3.20.20.450">
    <property type="entry name" value="EAL domain"/>
    <property type="match status" value="1"/>
</dbReference>
<dbReference type="CDD" id="cd01948">
    <property type="entry name" value="EAL"/>
    <property type="match status" value="1"/>
</dbReference>
<dbReference type="EMBL" id="RRUE01000001">
    <property type="protein sequence ID" value="RRN45599.1"/>
    <property type="molecule type" value="Genomic_DNA"/>
</dbReference>
<organism evidence="3 4">
    <name type="scientific">Lautropia dentalis</name>
    <dbReference type="NCBI Taxonomy" id="2490857"/>
    <lineage>
        <taxon>Bacteria</taxon>
        <taxon>Pseudomonadati</taxon>
        <taxon>Pseudomonadota</taxon>
        <taxon>Betaproteobacteria</taxon>
        <taxon>Burkholderiales</taxon>
        <taxon>Burkholderiaceae</taxon>
        <taxon>Lautropia</taxon>
    </lineage>
</organism>
<reference evidence="3 4" key="1">
    <citation type="submission" date="2018-11" db="EMBL/GenBank/DDBJ databases">
        <title>Genome sequencing of Lautropia sp. KCOM 2505 (= ChDC F240).</title>
        <authorList>
            <person name="Kook J.-K."/>
            <person name="Park S.-N."/>
            <person name="Lim Y.K."/>
        </authorList>
    </citation>
    <scope>NUCLEOTIDE SEQUENCE [LARGE SCALE GENOMIC DNA]</scope>
    <source>
        <strain evidence="3 4">KCOM 2505</strain>
    </source>
</reference>
<dbReference type="InterPro" id="IPR000160">
    <property type="entry name" value="GGDEF_dom"/>
</dbReference>
<dbReference type="Proteomes" id="UP000270261">
    <property type="component" value="Unassembled WGS sequence"/>
</dbReference>
<feature type="transmembrane region" description="Helical" evidence="1">
    <location>
        <begin position="82"/>
        <end position="101"/>
    </location>
</feature>
<feature type="domain" description="EAL" evidence="2">
    <location>
        <begin position="489"/>
        <end position="744"/>
    </location>
</feature>
<name>A0A426FSA1_9BURK</name>
<dbReference type="Gene3D" id="3.30.70.270">
    <property type="match status" value="1"/>
</dbReference>
<evidence type="ECO:0000259" key="2">
    <source>
        <dbReference type="PROSITE" id="PS50883"/>
    </source>
</evidence>
<dbReference type="RefSeq" id="WP_125095028.1">
    <property type="nucleotide sequence ID" value="NZ_RRUE01000001.1"/>
</dbReference>
<proteinExistence type="predicted"/>
<dbReference type="SMART" id="SM00052">
    <property type="entry name" value="EAL"/>
    <property type="match status" value="1"/>
</dbReference>
<keyword evidence="1" id="KW-0812">Transmembrane</keyword>
<accession>A0A426FSA1</accession>
<dbReference type="InterPro" id="IPR035919">
    <property type="entry name" value="EAL_sf"/>
</dbReference>
<gene>
    <name evidence="3" type="ORF">EHV23_05400</name>
</gene>
<dbReference type="SMART" id="SM00267">
    <property type="entry name" value="GGDEF"/>
    <property type="match status" value="1"/>
</dbReference>
<comment type="caution">
    <text evidence="3">The sequence shown here is derived from an EMBL/GenBank/DDBJ whole genome shotgun (WGS) entry which is preliminary data.</text>
</comment>
<feature type="transmembrane region" description="Helical" evidence="1">
    <location>
        <begin position="225"/>
        <end position="244"/>
    </location>
</feature>
<evidence type="ECO:0000313" key="4">
    <source>
        <dbReference type="Proteomes" id="UP000270261"/>
    </source>
</evidence>
<dbReference type="InterPro" id="IPR029787">
    <property type="entry name" value="Nucleotide_cyclase"/>
</dbReference>
<keyword evidence="1" id="KW-0472">Membrane</keyword>
<dbReference type="Pfam" id="PF00563">
    <property type="entry name" value="EAL"/>
    <property type="match status" value="1"/>
</dbReference>
<sequence>MKRLTDFEHLPLAARCLVAAGLAAALCALAQLVSAGSAWHLLVWPTAAVGFAFGWYYGIRWLPVAACGAGAWALLATQDPRYALIIAVASLPGPWQAIRLLRRMAEWKPPEYRLDSVSRFLAVSLLLSAPLNALLYAGLVWFFQVPPVNVHGLPQLLLASWLADAQGMLLICPALLALLRPAHLTADEAELPALRQPAPHFSLPTVLVVLGIGAVAFVLHRLGESQYAGLVLFAVFVPLIWAAASQAAGRVDAYTLLLAGLPLLASRAYAVSDSHGQGFADTVGVSLLLCCAVLAAQLLQALASDRSLALARMSRQARQDMSTGLLNDRGLIAELTDWLAAPQRPRCGLIGLYISNYDAIHDLCGTVEAMQLEQATAQLLIQQNGTHLAARLSAGRYTLLIHAETVAQVRAVAREIYTQLSGQVFQTEHGSIRLQCHIGGLLLDPNSQISSEDCLSALSDAQAIAASVRDPQLFVEPLSQTMIDARRAHQKKIEHIRDAIRNDRIELYAQPLIDPEAPSQMRSYEVLTRLRDKAGQLIRPPEFLTLASQAQMSVPLDRAVIRLTFEWLAANPEALALTWKCSINLAGATMSDDTIAGFIREQRANCAIPAAKVVFEITESEAIRNPAAASRLVDDLKDQGFGIALDDFGTGLATFEYLKRFPLDYLKIDGSFVRNLMSNPIDEEIILSTVRVAKRLKLRTVAEHVHNAAIYERLTDLGVSYLQGDFFGKAMPLPEMFERQAPTTAHLRQPTARNLSGTPVAAPLVGGTATAAPSVSNTVGGASVLH</sequence>
<feature type="transmembrane region" description="Helical" evidence="1">
    <location>
        <begin position="61"/>
        <end position="76"/>
    </location>
</feature>